<accession>A0A4R6VE87</accession>
<proteinExistence type="predicted"/>
<reference evidence="4 5" key="1">
    <citation type="submission" date="2019-03" db="EMBL/GenBank/DDBJ databases">
        <title>Genomic Encyclopedia of Type Strains, Phase IV (KMG-IV): sequencing the most valuable type-strain genomes for metagenomic binning, comparative biology and taxonomic classification.</title>
        <authorList>
            <person name="Goeker M."/>
        </authorList>
    </citation>
    <scope>NUCLEOTIDE SEQUENCE [LARGE SCALE GENOMIC DNA]</scope>
    <source>
        <strain evidence="4 5">DSM 46770</strain>
    </source>
</reference>
<dbReference type="RefSeq" id="WP_133739891.1">
    <property type="nucleotide sequence ID" value="NZ_SNYN01000001.1"/>
</dbReference>
<keyword evidence="3" id="KW-0732">Signal</keyword>
<feature type="chain" id="PRO_5038335413" description="MYXO-CTERM domain-containing protein" evidence="3">
    <location>
        <begin position="28"/>
        <end position="125"/>
    </location>
</feature>
<evidence type="ECO:0000313" key="4">
    <source>
        <dbReference type="EMBL" id="TDQ55357.1"/>
    </source>
</evidence>
<protein>
    <recommendedName>
        <fullName evidence="6">MYXO-CTERM domain-containing protein</fullName>
    </recommendedName>
</protein>
<keyword evidence="2" id="KW-1133">Transmembrane helix</keyword>
<feature type="transmembrane region" description="Helical" evidence="2">
    <location>
        <begin position="85"/>
        <end position="108"/>
    </location>
</feature>
<keyword evidence="2" id="KW-0472">Membrane</keyword>
<gene>
    <name evidence="4" type="ORF">EV190_101683</name>
</gene>
<evidence type="ECO:0000256" key="3">
    <source>
        <dbReference type="SAM" id="SignalP"/>
    </source>
</evidence>
<feature type="region of interest" description="Disordered" evidence="1">
    <location>
        <begin position="34"/>
        <end position="58"/>
    </location>
</feature>
<comment type="caution">
    <text evidence="4">The sequence shown here is derived from an EMBL/GenBank/DDBJ whole genome shotgun (WGS) entry which is preliminary data.</text>
</comment>
<sequence>MPPPTRSPGLAAAAVAAVVVCCCSLTATGEGTALPGASSAVASVPSPGESGTGTAPAARALLEPAAETRYGGLPPPAPGSSAGRVAGAVATWVLVAAAALTLAMRLSVGWPRFPPRYRGRRRTRP</sequence>
<keyword evidence="5" id="KW-1185">Reference proteome</keyword>
<name>A0A4R6VE87_9ACTN</name>
<dbReference type="EMBL" id="SNYN01000001">
    <property type="protein sequence ID" value="TDQ55357.1"/>
    <property type="molecule type" value="Genomic_DNA"/>
</dbReference>
<evidence type="ECO:0000256" key="2">
    <source>
        <dbReference type="SAM" id="Phobius"/>
    </source>
</evidence>
<dbReference type="Proteomes" id="UP000295281">
    <property type="component" value="Unassembled WGS sequence"/>
</dbReference>
<dbReference type="AlphaFoldDB" id="A0A4R6VE87"/>
<feature type="compositionally biased region" description="Low complexity" evidence="1">
    <location>
        <begin position="35"/>
        <end position="58"/>
    </location>
</feature>
<keyword evidence="2" id="KW-0812">Transmembrane</keyword>
<evidence type="ECO:0008006" key="6">
    <source>
        <dbReference type="Google" id="ProtNLM"/>
    </source>
</evidence>
<evidence type="ECO:0000256" key="1">
    <source>
        <dbReference type="SAM" id="MobiDB-lite"/>
    </source>
</evidence>
<feature type="signal peptide" evidence="3">
    <location>
        <begin position="1"/>
        <end position="27"/>
    </location>
</feature>
<evidence type="ECO:0000313" key="5">
    <source>
        <dbReference type="Proteomes" id="UP000295281"/>
    </source>
</evidence>
<organism evidence="4 5">
    <name type="scientific">Actinorugispora endophytica</name>
    <dbReference type="NCBI Taxonomy" id="1605990"/>
    <lineage>
        <taxon>Bacteria</taxon>
        <taxon>Bacillati</taxon>
        <taxon>Actinomycetota</taxon>
        <taxon>Actinomycetes</taxon>
        <taxon>Streptosporangiales</taxon>
        <taxon>Nocardiopsidaceae</taxon>
        <taxon>Actinorugispora</taxon>
    </lineage>
</organism>